<keyword evidence="2" id="KW-1185">Reference proteome</keyword>
<proteinExistence type="predicted"/>
<dbReference type="EMBL" id="JARESE010000012">
    <property type="protein sequence ID" value="MDE8651035.1"/>
    <property type="molecule type" value="Genomic_DNA"/>
</dbReference>
<protein>
    <recommendedName>
        <fullName evidence="3">Elongation factor P</fullName>
    </recommendedName>
</protein>
<organism evidence="1 2">
    <name type="scientific">Novosphingobium album</name>
    <name type="common">ex Liu et al. 2023</name>
    <dbReference type="NCBI Taxonomy" id="3031130"/>
    <lineage>
        <taxon>Bacteria</taxon>
        <taxon>Pseudomonadati</taxon>
        <taxon>Pseudomonadota</taxon>
        <taxon>Alphaproteobacteria</taxon>
        <taxon>Sphingomonadales</taxon>
        <taxon>Sphingomonadaceae</taxon>
        <taxon>Novosphingobium</taxon>
    </lineage>
</organism>
<evidence type="ECO:0008006" key="3">
    <source>
        <dbReference type="Google" id="ProtNLM"/>
    </source>
</evidence>
<dbReference type="Proteomes" id="UP001216253">
    <property type="component" value="Unassembled WGS sequence"/>
</dbReference>
<comment type="caution">
    <text evidence="1">The sequence shown here is derived from an EMBL/GenBank/DDBJ whole genome shotgun (WGS) entry which is preliminary data.</text>
</comment>
<gene>
    <name evidence="1" type="ORF">PYV00_04785</name>
</gene>
<sequence>MSESRALSARAPLWQFPRHGDSQRHMQRIAPIAALIPAALALIGSAPPPPVPGGPIGVLQQGHYLCEMPGDATGPIGHPVADIDFRIVNASGYNAGGKHGNYLLTGDILTMTTGTLKGLKFHRVSERFLRRIEDNGEDGPLRCVLTGRTLRP</sequence>
<name>A0ABT5WLV4_9SPHN</name>
<evidence type="ECO:0000313" key="2">
    <source>
        <dbReference type="Proteomes" id="UP001216253"/>
    </source>
</evidence>
<evidence type="ECO:0000313" key="1">
    <source>
        <dbReference type="EMBL" id="MDE8651035.1"/>
    </source>
</evidence>
<accession>A0ABT5WLV4</accession>
<reference evidence="1 2" key="1">
    <citation type="submission" date="2023-03" db="EMBL/GenBank/DDBJ databases">
        <title>NovoSphingobium album sp. nov. isolated from polycyclic aromatic hydrocarbons- and heavy-metal polluted soil.</title>
        <authorList>
            <person name="Liu Z."/>
            <person name="Wang K."/>
        </authorList>
    </citation>
    <scope>NUCLEOTIDE SEQUENCE [LARGE SCALE GENOMIC DNA]</scope>
    <source>
        <strain evidence="1 2">H3SJ31-1</strain>
    </source>
</reference>